<organism evidence="2 3">
    <name type="scientific">Actinomadura chibensis</name>
    <dbReference type="NCBI Taxonomy" id="392828"/>
    <lineage>
        <taxon>Bacteria</taxon>
        <taxon>Bacillati</taxon>
        <taxon>Actinomycetota</taxon>
        <taxon>Actinomycetes</taxon>
        <taxon>Streptosporangiales</taxon>
        <taxon>Thermomonosporaceae</taxon>
        <taxon>Actinomadura</taxon>
    </lineage>
</organism>
<accession>A0A5D0NWC0</accession>
<reference evidence="2 3" key="1">
    <citation type="submission" date="2019-08" db="EMBL/GenBank/DDBJ databases">
        <title>Actinomadura sp. nov. CYP1-5 isolated from mountain soil.</title>
        <authorList>
            <person name="Songsumanus A."/>
            <person name="Kuncharoen N."/>
            <person name="Kudo T."/>
            <person name="Yuki M."/>
            <person name="Igarashi Y."/>
            <person name="Tanasupawat S."/>
        </authorList>
    </citation>
    <scope>NUCLEOTIDE SEQUENCE [LARGE SCALE GENOMIC DNA]</scope>
    <source>
        <strain evidence="2 3">JCM 14158</strain>
    </source>
</reference>
<dbReference type="AlphaFoldDB" id="A0A5D0NWC0"/>
<evidence type="ECO:0008006" key="4">
    <source>
        <dbReference type="Google" id="ProtNLM"/>
    </source>
</evidence>
<name>A0A5D0NWC0_9ACTN</name>
<dbReference type="Proteomes" id="UP000323380">
    <property type="component" value="Unassembled WGS sequence"/>
</dbReference>
<sequence length="312" mass="32529">MTGQYALRSELAPRRAARAAPPLWRRPPTERPLLGGPGAAGPPPLTAPTDPPPRPARKRSATAGVLAAAATTLAALGAGAFLTAGPGPGGPADAGRPPFVIATQPSAAPDTRTDFTTIGDACALPTAASLQRLAPDGDDKAWHTGDDSWTCFRTGRESSRWFEGVGLYHLLGSVLVEFSVVPATASRDATAGARAEFEKRSGRDRARWRGRYDVLPQVGDAAYSGYEVTGGDGEARATVRLRNVVFTVGYGGTAWRDLEPKTPMAEPAARAGAVTLAREVAQALARCGECRSGLSAPPRDGRGIELRWAGPS</sequence>
<evidence type="ECO:0000313" key="3">
    <source>
        <dbReference type="Proteomes" id="UP000323380"/>
    </source>
</evidence>
<feature type="compositionally biased region" description="Pro residues" evidence="1">
    <location>
        <begin position="40"/>
        <end position="54"/>
    </location>
</feature>
<dbReference type="STRING" id="1220554.GCA_001552135_02319"/>
<proteinExistence type="predicted"/>
<comment type="caution">
    <text evidence="2">The sequence shown here is derived from an EMBL/GenBank/DDBJ whole genome shotgun (WGS) entry which is preliminary data.</text>
</comment>
<gene>
    <name evidence="2" type="ORF">FXF69_05075</name>
</gene>
<keyword evidence="3" id="KW-1185">Reference proteome</keyword>
<evidence type="ECO:0000313" key="2">
    <source>
        <dbReference type="EMBL" id="TYB48562.1"/>
    </source>
</evidence>
<dbReference type="RefSeq" id="WP_067889142.1">
    <property type="nucleotide sequence ID" value="NZ_VSFG01000001.1"/>
</dbReference>
<feature type="region of interest" description="Disordered" evidence="1">
    <location>
        <begin position="1"/>
        <end position="63"/>
    </location>
</feature>
<dbReference type="EMBL" id="VSFG01000001">
    <property type="protein sequence ID" value="TYB48562.1"/>
    <property type="molecule type" value="Genomic_DNA"/>
</dbReference>
<protein>
    <recommendedName>
        <fullName evidence="4">DUF3558 domain-containing protein</fullName>
    </recommendedName>
</protein>
<evidence type="ECO:0000256" key="1">
    <source>
        <dbReference type="SAM" id="MobiDB-lite"/>
    </source>
</evidence>